<keyword evidence="10" id="KW-1185">Reference proteome</keyword>
<feature type="transmembrane region" description="Helical" evidence="8">
    <location>
        <begin position="466"/>
        <end position="487"/>
    </location>
</feature>
<feature type="transmembrane region" description="Helical" evidence="8">
    <location>
        <begin position="342"/>
        <end position="363"/>
    </location>
</feature>
<evidence type="ECO:0000256" key="4">
    <source>
        <dbReference type="ARBA" id="ARBA00022960"/>
    </source>
</evidence>
<dbReference type="Proteomes" id="UP000217083">
    <property type="component" value="Unassembled WGS sequence"/>
</dbReference>
<dbReference type="PANTHER" id="PTHR47019:SF1">
    <property type="entry name" value="LIPID II FLIPPASE MURJ"/>
    <property type="match status" value="1"/>
</dbReference>
<evidence type="ECO:0000313" key="9">
    <source>
        <dbReference type="EMBL" id="OZM56648.1"/>
    </source>
</evidence>
<feature type="transmembrane region" description="Helical" evidence="8">
    <location>
        <begin position="222"/>
        <end position="246"/>
    </location>
</feature>
<feature type="transmembrane region" description="Helical" evidence="8">
    <location>
        <begin position="375"/>
        <end position="395"/>
    </location>
</feature>
<dbReference type="Pfam" id="PF03023">
    <property type="entry name" value="MurJ"/>
    <property type="match status" value="1"/>
</dbReference>
<proteinExistence type="predicted"/>
<feature type="transmembrane region" description="Helical" evidence="8">
    <location>
        <begin position="304"/>
        <end position="322"/>
    </location>
</feature>
<dbReference type="InterPro" id="IPR051050">
    <property type="entry name" value="Lipid_II_flippase_MurJ/MviN"/>
</dbReference>
<reference evidence="9 10" key="2">
    <citation type="submission" date="2017-09" db="EMBL/GenBank/DDBJ databases">
        <title>Bacillus patelloidae sp. nov., isolated from the intestinal tract of a marine limpet.</title>
        <authorList>
            <person name="Liu R."/>
            <person name="Dong C."/>
            <person name="Shao Z."/>
        </authorList>
    </citation>
    <scope>NUCLEOTIDE SEQUENCE [LARGE SCALE GENOMIC DNA]</scope>
    <source>
        <strain evidence="9 10">SA5d-4</strain>
    </source>
</reference>
<comment type="subcellular location">
    <subcellularLocation>
        <location evidence="1">Cell membrane</location>
        <topology evidence="1">Multi-pass membrane protein</topology>
    </subcellularLocation>
</comment>
<sequence>MKRRLAIASILLVIATLGLKVSGLIRDIILAKYFGDSAEAAAYLIAFIVPNMFILLFTTGMKNAFVPSYIQSLERGQGHYHFSQVIRGTAIIGLFVSIGGLLLTPMYLPIIFPDFTEATLAISRTTSFIFFIAIFFVSLNAVYEAYLDAENKFSLSVISQIIVIGSTIVSALLFAKTIGVYSFAYGYLVGTILSLFVKKLVFIPKGTHKIFGKMDVKEYKNFFLIFIPVAITVMVGQVNLFIDNIFAGNLSTKAVTYINYAKNITHFPQAILGVTIGTIIFPILSKAVAQKKDKEFRNAIERGLVLSLSIVLPAIVGMMWLMPEIIKVAFERGKFTASATESTVLVAYLYAGSVLFFSLINVINKGFYSRNKGNLILRISLFSILLNILLNFIFISWLDSYLGIPLASSVMAFVFFTLNIIVFQRIEVRFNWKTLSFETSKVVLSVIGMIFVLMIIKPYFSQWHVILYLLITAVLGSITYGALLVLFKGQAVGLLFSKFRRKG</sequence>
<dbReference type="InterPro" id="IPR004268">
    <property type="entry name" value="MurJ"/>
</dbReference>
<protein>
    <submittedName>
        <fullName evidence="9">Murein biosynthesis protein MurJ</fullName>
    </submittedName>
</protein>
<dbReference type="GO" id="GO:0008360">
    <property type="term" value="P:regulation of cell shape"/>
    <property type="evidence" value="ECO:0007669"/>
    <property type="project" value="UniProtKB-KW"/>
</dbReference>
<accession>A0A263BSV7</accession>
<dbReference type="GO" id="GO:0034204">
    <property type="term" value="P:lipid translocation"/>
    <property type="evidence" value="ECO:0007669"/>
    <property type="project" value="TreeGrafter"/>
</dbReference>
<dbReference type="RefSeq" id="WP_094924938.1">
    <property type="nucleotide sequence ID" value="NZ_NPIA01000005.1"/>
</dbReference>
<evidence type="ECO:0000256" key="8">
    <source>
        <dbReference type="SAM" id="Phobius"/>
    </source>
</evidence>
<keyword evidence="4" id="KW-0133">Cell shape</keyword>
<evidence type="ECO:0000256" key="2">
    <source>
        <dbReference type="ARBA" id="ARBA00022475"/>
    </source>
</evidence>
<reference evidence="10" key="1">
    <citation type="submission" date="2017-08" db="EMBL/GenBank/DDBJ databases">
        <authorList>
            <person name="Huang Z."/>
        </authorList>
    </citation>
    <scope>NUCLEOTIDE SEQUENCE [LARGE SCALE GENOMIC DNA]</scope>
    <source>
        <strain evidence="10">SA5d-4</strain>
    </source>
</reference>
<feature type="transmembrane region" description="Helical" evidence="8">
    <location>
        <begin position="442"/>
        <end position="460"/>
    </location>
</feature>
<dbReference type="GO" id="GO:0005886">
    <property type="term" value="C:plasma membrane"/>
    <property type="evidence" value="ECO:0007669"/>
    <property type="project" value="UniProtKB-SubCell"/>
</dbReference>
<evidence type="ECO:0000256" key="5">
    <source>
        <dbReference type="ARBA" id="ARBA00022984"/>
    </source>
</evidence>
<evidence type="ECO:0000256" key="3">
    <source>
        <dbReference type="ARBA" id="ARBA00022692"/>
    </source>
</evidence>
<feature type="transmembrane region" description="Helical" evidence="8">
    <location>
        <begin position="153"/>
        <end position="174"/>
    </location>
</feature>
<gene>
    <name evidence="9" type="ORF">CIB95_10510</name>
</gene>
<keyword evidence="5" id="KW-0573">Peptidoglycan synthesis</keyword>
<feature type="transmembrane region" description="Helical" evidence="8">
    <location>
        <begin position="180"/>
        <end position="201"/>
    </location>
</feature>
<name>A0A263BSV7_9BACI</name>
<dbReference type="EMBL" id="NPIA01000005">
    <property type="protein sequence ID" value="OZM56648.1"/>
    <property type="molecule type" value="Genomic_DNA"/>
</dbReference>
<evidence type="ECO:0000256" key="7">
    <source>
        <dbReference type="ARBA" id="ARBA00023136"/>
    </source>
</evidence>
<organism evidence="9 10">
    <name type="scientific">Lottiidibacillus patelloidae</name>
    <dbReference type="NCBI Taxonomy" id="2670334"/>
    <lineage>
        <taxon>Bacteria</taxon>
        <taxon>Bacillati</taxon>
        <taxon>Bacillota</taxon>
        <taxon>Bacilli</taxon>
        <taxon>Bacillales</taxon>
        <taxon>Bacillaceae</taxon>
        <taxon>Lottiidibacillus</taxon>
    </lineage>
</organism>
<dbReference type="PANTHER" id="PTHR47019">
    <property type="entry name" value="LIPID II FLIPPASE MURJ"/>
    <property type="match status" value="1"/>
</dbReference>
<keyword evidence="7 8" id="KW-0472">Membrane</keyword>
<evidence type="ECO:0000313" key="10">
    <source>
        <dbReference type="Proteomes" id="UP000217083"/>
    </source>
</evidence>
<feature type="transmembrane region" description="Helical" evidence="8">
    <location>
        <begin position="128"/>
        <end position="146"/>
    </location>
</feature>
<feature type="transmembrane region" description="Helical" evidence="8">
    <location>
        <begin position="401"/>
        <end position="422"/>
    </location>
</feature>
<dbReference type="AlphaFoldDB" id="A0A263BSV7"/>
<dbReference type="PRINTS" id="PR01806">
    <property type="entry name" value="VIRFACTRMVIN"/>
</dbReference>
<keyword evidence="6 8" id="KW-1133">Transmembrane helix</keyword>
<keyword evidence="3 8" id="KW-0812">Transmembrane</keyword>
<evidence type="ECO:0000256" key="6">
    <source>
        <dbReference type="ARBA" id="ARBA00022989"/>
    </source>
</evidence>
<feature type="transmembrane region" description="Helical" evidence="8">
    <location>
        <begin position="85"/>
        <end position="108"/>
    </location>
</feature>
<evidence type="ECO:0000256" key="1">
    <source>
        <dbReference type="ARBA" id="ARBA00004651"/>
    </source>
</evidence>
<feature type="transmembrane region" description="Helical" evidence="8">
    <location>
        <begin position="266"/>
        <end position="284"/>
    </location>
</feature>
<dbReference type="GO" id="GO:0015648">
    <property type="term" value="F:lipid-linked peptidoglycan transporter activity"/>
    <property type="evidence" value="ECO:0007669"/>
    <property type="project" value="TreeGrafter"/>
</dbReference>
<keyword evidence="2" id="KW-1003">Cell membrane</keyword>
<comment type="caution">
    <text evidence="9">The sequence shown here is derived from an EMBL/GenBank/DDBJ whole genome shotgun (WGS) entry which is preliminary data.</text>
</comment>
<dbReference type="GO" id="GO:0009252">
    <property type="term" value="P:peptidoglycan biosynthetic process"/>
    <property type="evidence" value="ECO:0007669"/>
    <property type="project" value="UniProtKB-KW"/>
</dbReference>
<feature type="transmembrane region" description="Helical" evidence="8">
    <location>
        <begin position="42"/>
        <end position="65"/>
    </location>
</feature>